<accession>A0AAE1C0M5</accession>
<evidence type="ECO:0000313" key="1">
    <source>
        <dbReference type="EMBL" id="KAK3674123.1"/>
    </source>
</evidence>
<name>A0AAE1C0M5_9PEZI</name>
<gene>
    <name evidence="1" type="ORF">LTR78_005970</name>
</gene>
<comment type="caution">
    <text evidence="1">The sequence shown here is derived from an EMBL/GenBank/DDBJ whole genome shotgun (WGS) entry which is preliminary data.</text>
</comment>
<reference evidence="1" key="1">
    <citation type="submission" date="2023-07" db="EMBL/GenBank/DDBJ databases">
        <title>Black Yeasts Isolated from many extreme environments.</title>
        <authorList>
            <person name="Coleine C."/>
            <person name="Stajich J.E."/>
            <person name="Selbmann L."/>
        </authorList>
    </citation>
    <scope>NUCLEOTIDE SEQUENCE</scope>
    <source>
        <strain evidence="1">CCFEE 5485</strain>
    </source>
</reference>
<proteinExistence type="predicted"/>
<keyword evidence="2" id="KW-1185">Reference proteome</keyword>
<organism evidence="1 2">
    <name type="scientific">Recurvomyces mirabilis</name>
    <dbReference type="NCBI Taxonomy" id="574656"/>
    <lineage>
        <taxon>Eukaryota</taxon>
        <taxon>Fungi</taxon>
        <taxon>Dikarya</taxon>
        <taxon>Ascomycota</taxon>
        <taxon>Pezizomycotina</taxon>
        <taxon>Dothideomycetes</taxon>
        <taxon>Dothideomycetidae</taxon>
        <taxon>Mycosphaerellales</taxon>
        <taxon>Teratosphaeriaceae</taxon>
        <taxon>Recurvomyces</taxon>
    </lineage>
</organism>
<dbReference type="Proteomes" id="UP001274830">
    <property type="component" value="Unassembled WGS sequence"/>
</dbReference>
<dbReference type="EMBL" id="JAUTXT010000021">
    <property type="protein sequence ID" value="KAK3674123.1"/>
    <property type="molecule type" value="Genomic_DNA"/>
</dbReference>
<evidence type="ECO:0000313" key="2">
    <source>
        <dbReference type="Proteomes" id="UP001274830"/>
    </source>
</evidence>
<dbReference type="AlphaFoldDB" id="A0AAE1C0M5"/>
<sequence>MQQLGSELKLKQLAIQSWLTKLEGLATSQGVVMAAALLSPGESESDYTLHLGVRTGASAPTTEVSDGDGSYVTGRAFFELRMHLLDNADSVLVGGRDKASVAINKLWKAGGGLTIQFVRDLALQWHAKHTALLEKEVRLYELRQAVHPYERKVGWPSVPFQC</sequence>
<protein>
    <submittedName>
        <fullName evidence="1">Uncharacterized protein</fullName>
    </submittedName>
</protein>